<organism evidence="2 3">
    <name type="scientific">Didymella heteroderae</name>
    <dbReference type="NCBI Taxonomy" id="1769908"/>
    <lineage>
        <taxon>Eukaryota</taxon>
        <taxon>Fungi</taxon>
        <taxon>Dikarya</taxon>
        <taxon>Ascomycota</taxon>
        <taxon>Pezizomycotina</taxon>
        <taxon>Dothideomycetes</taxon>
        <taxon>Pleosporomycetidae</taxon>
        <taxon>Pleosporales</taxon>
        <taxon>Pleosporineae</taxon>
        <taxon>Didymellaceae</taxon>
        <taxon>Didymella</taxon>
    </lineage>
</organism>
<protein>
    <submittedName>
        <fullName evidence="2">Uncharacterized protein</fullName>
    </submittedName>
</protein>
<feature type="compositionally biased region" description="Basic and acidic residues" evidence="1">
    <location>
        <begin position="91"/>
        <end position="112"/>
    </location>
</feature>
<evidence type="ECO:0000313" key="3">
    <source>
        <dbReference type="Proteomes" id="UP000758155"/>
    </source>
</evidence>
<keyword evidence="3" id="KW-1185">Reference proteome</keyword>
<accession>A0A9P5BXB9</accession>
<gene>
    <name evidence="2" type="ORF">E8E12_000558</name>
</gene>
<proteinExistence type="predicted"/>
<name>A0A9P5BXB9_9PLEO</name>
<sequence length="119" mass="13374">MASAPRTSSPTPVPPASQQDKRPSSTTAPLAAPSIDLDILDDEEERCKHPIHPAYASTYSFNLCPVCLTTKRIRAVRIAEFAITNHKGRKPWAEHVRSTPESTKYENREKSKAMKPWKF</sequence>
<reference evidence="2" key="1">
    <citation type="submission" date="2019-04" db="EMBL/GenBank/DDBJ databases">
        <title>Sequencing of skin fungus with MAO and IRED activity.</title>
        <authorList>
            <person name="Marsaioli A.J."/>
            <person name="Bonatto J.M.C."/>
            <person name="Reis Junior O."/>
        </authorList>
    </citation>
    <scope>NUCLEOTIDE SEQUENCE</scope>
    <source>
        <strain evidence="2">28M1</strain>
    </source>
</reference>
<feature type="compositionally biased region" description="Polar residues" evidence="1">
    <location>
        <begin position="1"/>
        <end position="10"/>
    </location>
</feature>
<evidence type="ECO:0000256" key="1">
    <source>
        <dbReference type="SAM" id="MobiDB-lite"/>
    </source>
</evidence>
<dbReference type="Proteomes" id="UP000758155">
    <property type="component" value="Unassembled WGS sequence"/>
</dbReference>
<dbReference type="AlphaFoldDB" id="A0A9P5BXB9"/>
<feature type="region of interest" description="Disordered" evidence="1">
    <location>
        <begin position="91"/>
        <end position="119"/>
    </location>
</feature>
<dbReference type="EMBL" id="SWKV01000087">
    <property type="protein sequence ID" value="KAF3033064.1"/>
    <property type="molecule type" value="Genomic_DNA"/>
</dbReference>
<feature type="region of interest" description="Disordered" evidence="1">
    <location>
        <begin position="1"/>
        <end position="34"/>
    </location>
</feature>
<evidence type="ECO:0000313" key="2">
    <source>
        <dbReference type="EMBL" id="KAF3033064.1"/>
    </source>
</evidence>
<comment type="caution">
    <text evidence="2">The sequence shown here is derived from an EMBL/GenBank/DDBJ whole genome shotgun (WGS) entry which is preliminary data.</text>
</comment>